<dbReference type="PANTHER" id="PTHR11560">
    <property type="entry name" value="39S RIBOSOMAL PROTEIN L10, MITOCHONDRIAL"/>
    <property type="match status" value="1"/>
</dbReference>
<name>A0A6N6M4B7_9FLAO</name>
<dbReference type="InterPro" id="IPR047865">
    <property type="entry name" value="Ribosomal_uL10_bac_type"/>
</dbReference>
<comment type="similarity">
    <text evidence="2 6">Belongs to the universal ribosomal protein uL10 family.</text>
</comment>
<gene>
    <name evidence="6" type="primary">rplJ</name>
    <name evidence="7" type="ORF">F3059_12310</name>
</gene>
<dbReference type="SUPFAM" id="SSF160369">
    <property type="entry name" value="Ribosomal protein L10-like"/>
    <property type="match status" value="1"/>
</dbReference>
<comment type="caution">
    <text evidence="7">The sequence shown here is derived from an EMBL/GenBank/DDBJ whole genome shotgun (WGS) entry which is preliminary data.</text>
</comment>
<dbReference type="InterPro" id="IPR001790">
    <property type="entry name" value="Ribosomal_uL10"/>
</dbReference>
<comment type="subunit">
    <text evidence="6">Part of the ribosomal stalk of the 50S ribosomal subunit. The N-terminus interacts with L11 and the large rRNA to form the base of the stalk. The C-terminus forms an elongated spine to which L12 dimers bind in a sequential fashion forming a multimeric L10(L12)X complex.</text>
</comment>
<evidence type="ECO:0000256" key="1">
    <source>
        <dbReference type="ARBA" id="ARBA00002633"/>
    </source>
</evidence>
<evidence type="ECO:0000256" key="2">
    <source>
        <dbReference type="ARBA" id="ARBA00008889"/>
    </source>
</evidence>
<dbReference type="CDD" id="cd05797">
    <property type="entry name" value="Ribosomal_L10"/>
    <property type="match status" value="1"/>
</dbReference>
<keyword evidence="3 6" id="KW-0689">Ribosomal protein</keyword>
<organism evidence="7 8">
    <name type="scientific">Salibacter halophilus</name>
    <dbReference type="NCBI Taxonomy" id="1803916"/>
    <lineage>
        <taxon>Bacteria</taxon>
        <taxon>Pseudomonadati</taxon>
        <taxon>Bacteroidota</taxon>
        <taxon>Flavobacteriia</taxon>
        <taxon>Flavobacteriales</taxon>
        <taxon>Salibacteraceae</taxon>
        <taxon>Salibacter</taxon>
    </lineage>
</organism>
<evidence type="ECO:0000313" key="8">
    <source>
        <dbReference type="Proteomes" id="UP000435357"/>
    </source>
</evidence>
<keyword evidence="8" id="KW-1185">Reference proteome</keyword>
<dbReference type="HAMAP" id="MF_00362">
    <property type="entry name" value="Ribosomal_uL10"/>
    <property type="match status" value="1"/>
</dbReference>
<evidence type="ECO:0000256" key="5">
    <source>
        <dbReference type="ARBA" id="ARBA00035202"/>
    </source>
</evidence>
<keyword evidence="6" id="KW-0694">RNA-binding</keyword>
<reference evidence="7 8" key="1">
    <citation type="submission" date="2019-09" db="EMBL/GenBank/DDBJ databases">
        <title>Genomes of Cryomorphaceae.</title>
        <authorList>
            <person name="Bowman J.P."/>
        </authorList>
    </citation>
    <scope>NUCLEOTIDE SEQUENCE [LARGE SCALE GENOMIC DNA]</scope>
    <source>
        <strain evidence="7 8">KCTC 52047</strain>
    </source>
</reference>
<dbReference type="GO" id="GO:0070180">
    <property type="term" value="F:large ribosomal subunit rRNA binding"/>
    <property type="evidence" value="ECO:0007669"/>
    <property type="project" value="UniProtKB-UniRule"/>
</dbReference>
<accession>A0A6N6M4B7</accession>
<evidence type="ECO:0000313" key="7">
    <source>
        <dbReference type="EMBL" id="KAB1062714.1"/>
    </source>
</evidence>
<evidence type="ECO:0000256" key="4">
    <source>
        <dbReference type="ARBA" id="ARBA00023274"/>
    </source>
</evidence>
<dbReference type="AlphaFoldDB" id="A0A6N6M4B7"/>
<dbReference type="RefSeq" id="WP_151169700.1">
    <property type="nucleotide sequence ID" value="NZ_WACR01000011.1"/>
</dbReference>
<dbReference type="InterPro" id="IPR043141">
    <property type="entry name" value="Ribosomal_uL10-like_sf"/>
</dbReference>
<dbReference type="NCBIfam" id="NF000955">
    <property type="entry name" value="PRK00099.1-1"/>
    <property type="match status" value="1"/>
</dbReference>
<protein>
    <recommendedName>
        <fullName evidence="5 6">Large ribosomal subunit protein uL10</fullName>
    </recommendedName>
</protein>
<dbReference type="Pfam" id="PF00466">
    <property type="entry name" value="Ribosomal_L10"/>
    <property type="match status" value="1"/>
</dbReference>
<dbReference type="OrthoDB" id="1523686at2"/>
<keyword evidence="4 6" id="KW-0687">Ribonucleoprotein</keyword>
<evidence type="ECO:0000256" key="6">
    <source>
        <dbReference type="HAMAP-Rule" id="MF_00362"/>
    </source>
</evidence>
<evidence type="ECO:0000256" key="3">
    <source>
        <dbReference type="ARBA" id="ARBA00022980"/>
    </source>
</evidence>
<dbReference type="GO" id="GO:0005840">
    <property type="term" value="C:ribosome"/>
    <property type="evidence" value="ECO:0007669"/>
    <property type="project" value="UniProtKB-KW"/>
</dbReference>
<dbReference type="InterPro" id="IPR022973">
    <property type="entry name" value="Ribosomal_uL10_bac"/>
</dbReference>
<dbReference type="GO" id="GO:1990904">
    <property type="term" value="C:ribonucleoprotein complex"/>
    <property type="evidence" value="ECO:0007669"/>
    <property type="project" value="UniProtKB-KW"/>
</dbReference>
<dbReference type="EMBL" id="WACR01000011">
    <property type="protein sequence ID" value="KAB1062714.1"/>
    <property type="molecule type" value="Genomic_DNA"/>
</dbReference>
<sequence>MTREQKNQEIANLAETLSSNGIIYLADISELDSSNTSKLRRMCFKKEVQIKMVKNTLLAKAIEKVEDKDFGEIPSVLKGSTSLMISETGNVPAKLIKEFRKKEEKPLLKAAYIDESVYIGDDQLEMLAALKSKDELIAEVVSILQSPAKTVVSQLQSGKDKLSGVVKALADREE</sequence>
<keyword evidence="6" id="KW-0699">rRNA-binding</keyword>
<dbReference type="Gene3D" id="3.30.70.1730">
    <property type="match status" value="1"/>
</dbReference>
<dbReference type="Proteomes" id="UP000435357">
    <property type="component" value="Unassembled WGS sequence"/>
</dbReference>
<proteinExistence type="inferred from homology"/>
<dbReference type="GO" id="GO:0006412">
    <property type="term" value="P:translation"/>
    <property type="evidence" value="ECO:0007669"/>
    <property type="project" value="UniProtKB-UniRule"/>
</dbReference>
<comment type="function">
    <text evidence="1 6">Forms part of the ribosomal stalk, playing a central role in the interaction of the ribosome with GTP-bound translation factors.</text>
</comment>